<reference evidence="1 2" key="1">
    <citation type="journal article" date="2019" name="Nat. Ecol. Evol.">
        <title>Megaphylogeny resolves global patterns of mushroom evolution.</title>
        <authorList>
            <person name="Varga T."/>
            <person name="Krizsan K."/>
            <person name="Foldi C."/>
            <person name="Dima B."/>
            <person name="Sanchez-Garcia M."/>
            <person name="Sanchez-Ramirez S."/>
            <person name="Szollosi G.J."/>
            <person name="Szarkandi J.G."/>
            <person name="Papp V."/>
            <person name="Albert L."/>
            <person name="Andreopoulos W."/>
            <person name="Angelini C."/>
            <person name="Antonin V."/>
            <person name="Barry K.W."/>
            <person name="Bougher N.L."/>
            <person name="Buchanan P."/>
            <person name="Buyck B."/>
            <person name="Bense V."/>
            <person name="Catcheside P."/>
            <person name="Chovatia M."/>
            <person name="Cooper J."/>
            <person name="Damon W."/>
            <person name="Desjardin D."/>
            <person name="Finy P."/>
            <person name="Geml J."/>
            <person name="Haridas S."/>
            <person name="Hughes K."/>
            <person name="Justo A."/>
            <person name="Karasinski D."/>
            <person name="Kautmanova I."/>
            <person name="Kiss B."/>
            <person name="Kocsube S."/>
            <person name="Kotiranta H."/>
            <person name="LaButti K.M."/>
            <person name="Lechner B.E."/>
            <person name="Liimatainen K."/>
            <person name="Lipzen A."/>
            <person name="Lukacs Z."/>
            <person name="Mihaltcheva S."/>
            <person name="Morgado L.N."/>
            <person name="Niskanen T."/>
            <person name="Noordeloos M.E."/>
            <person name="Ohm R.A."/>
            <person name="Ortiz-Santana B."/>
            <person name="Ovrebo C."/>
            <person name="Racz N."/>
            <person name="Riley R."/>
            <person name="Savchenko A."/>
            <person name="Shiryaev A."/>
            <person name="Soop K."/>
            <person name="Spirin V."/>
            <person name="Szebenyi C."/>
            <person name="Tomsovsky M."/>
            <person name="Tulloss R.E."/>
            <person name="Uehling J."/>
            <person name="Grigoriev I.V."/>
            <person name="Vagvolgyi C."/>
            <person name="Papp T."/>
            <person name="Martin F.M."/>
            <person name="Miettinen O."/>
            <person name="Hibbett D.S."/>
            <person name="Nagy L.G."/>
        </authorList>
    </citation>
    <scope>NUCLEOTIDE SEQUENCE [LARGE SCALE GENOMIC DNA]</scope>
    <source>
        <strain evidence="1 2">CBS 166.37</strain>
    </source>
</reference>
<protein>
    <submittedName>
        <fullName evidence="1">Uncharacterized protein</fullName>
    </submittedName>
</protein>
<dbReference type="Proteomes" id="UP000308652">
    <property type="component" value="Unassembled WGS sequence"/>
</dbReference>
<dbReference type="EMBL" id="ML213612">
    <property type="protein sequence ID" value="TFK36769.1"/>
    <property type="molecule type" value="Genomic_DNA"/>
</dbReference>
<accession>A0A5C3LU97</accession>
<proteinExistence type="predicted"/>
<keyword evidence="2" id="KW-1185">Reference proteome</keyword>
<dbReference type="AlphaFoldDB" id="A0A5C3LU97"/>
<evidence type="ECO:0000313" key="1">
    <source>
        <dbReference type="EMBL" id="TFK36769.1"/>
    </source>
</evidence>
<evidence type="ECO:0000313" key="2">
    <source>
        <dbReference type="Proteomes" id="UP000308652"/>
    </source>
</evidence>
<gene>
    <name evidence="1" type="ORF">BDQ12DRAFT_724948</name>
</gene>
<name>A0A5C3LU97_9AGAR</name>
<organism evidence="1 2">
    <name type="scientific">Crucibulum laeve</name>
    <dbReference type="NCBI Taxonomy" id="68775"/>
    <lineage>
        <taxon>Eukaryota</taxon>
        <taxon>Fungi</taxon>
        <taxon>Dikarya</taxon>
        <taxon>Basidiomycota</taxon>
        <taxon>Agaricomycotina</taxon>
        <taxon>Agaricomycetes</taxon>
        <taxon>Agaricomycetidae</taxon>
        <taxon>Agaricales</taxon>
        <taxon>Agaricineae</taxon>
        <taxon>Nidulariaceae</taxon>
        <taxon>Crucibulum</taxon>
    </lineage>
</organism>
<dbReference type="OrthoDB" id="3066926at2759"/>
<dbReference type="STRING" id="68775.A0A5C3LU97"/>
<sequence length="158" mass="17952">MTDPKDQLTQVSPKSFSLVHHNIALGKLWKDLPTHVKHAGGYQFKIPDLVNAELLPQPGITINAMLQFVIPLSLSMLHTQDVSLYFSYDTPSYMTETMILSLHWLPIPNAGLVCQLYKAGKQRWLDGFKSVMYAHLPGKSVTHFPLWVVTYWNAVLDF</sequence>